<reference evidence="5" key="1">
    <citation type="journal article" date="2014" name="PLoS Genet.">
        <title>Signature Gene Expression Reveals Novel Clues to the Molecular Mechanisms of Dimorphic Transition in Penicillium marneffei.</title>
        <authorList>
            <person name="Yang E."/>
            <person name="Wang G."/>
            <person name="Cai J."/>
            <person name="Woo P.C."/>
            <person name="Lau S.K."/>
            <person name="Yuen K.-Y."/>
            <person name="Chow W.-N."/>
            <person name="Lin X."/>
        </authorList>
    </citation>
    <scope>NUCLEOTIDE SEQUENCE [LARGE SCALE GENOMIC DNA]</scope>
    <source>
        <strain evidence="5">PM1</strain>
    </source>
</reference>
<proteinExistence type="inferred from homology"/>
<evidence type="ECO:0000256" key="3">
    <source>
        <dbReference type="SAM" id="SignalP"/>
    </source>
</evidence>
<sequence>MVNHKTIVSALALLALATSAPTLGSSFSINQVPINVSCVHPAAKYAWAYTKYGVNIPDYLTLAARSGNPGQAGSVIADPCFNDAAYLSLIRVGNNELLVDLDTGSSDMWVKIRQTPTAGPRTYDPITGVELPNHYWHIKYGDGSTAGGRVYKDKIQVSNVTYPHQAIEVADYLTSQKIIFRDVLDGVMGLAFPRLNTVQPTPQNTFYENVKESLDIPVFAAYLKHRAAGTFDFGYIDSQKYTGEIIYKAVDPIQGFWNVTLDGFSIGFYTAFIDFQAVVDTGSSLLLFDDWMVSMYYTYVATAYYSYQHGGWVFDCKENIPPFTIIIGQHDVVIPPEYIKYAVISGTVCYGGIQPTPHDYNILGDIFLKTLYVIFDNGTPESPRLGFAKQA</sequence>
<evidence type="ECO:0000256" key="2">
    <source>
        <dbReference type="ARBA" id="ARBA00022801"/>
    </source>
</evidence>
<comment type="similarity">
    <text evidence="1">Belongs to the peptidase A1 family.</text>
</comment>
<dbReference type="InterPro" id="IPR033121">
    <property type="entry name" value="PEPTIDASE_A1"/>
</dbReference>
<dbReference type="PROSITE" id="PS51767">
    <property type="entry name" value="PEPTIDASE_A1"/>
    <property type="match status" value="1"/>
</dbReference>
<dbReference type="PANTHER" id="PTHR47966">
    <property type="entry name" value="BETA-SITE APP-CLEAVING ENZYME, ISOFORM A-RELATED"/>
    <property type="match status" value="1"/>
</dbReference>
<comment type="caution">
    <text evidence="5">The sequence shown here is derived from an EMBL/GenBank/DDBJ whole genome shotgun (WGS) entry which is preliminary data.</text>
</comment>
<accession>A0A093UN57</accession>
<gene>
    <name evidence="5" type="ORF">GQ26_0620180</name>
</gene>
<dbReference type="eggNOG" id="KOG1339">
    <property type="taxonomic scope" value="Eukaryota"/>
</dbReference>
<feature type="signal peptide" evidence="3">
    <location>
        <begin position="1"/>
        <end position="19"/>
    </location>
</feature>
<evidence type="ECO:0000256" key="1">
    <source>
        <dbReference type="ARBA" id="ARBA00007447"/>
    </source>
</evidence>
<dbReference type="PRINTS" id="PR00792">
    <property type="entry name" value="PEPSIN"/>
</dbReference>
<name>A0A093UN57_TALMA</name>
<keyword evidence="5" id="KW-0645">Protease</keyword>
<keyword evidence="3" id="KW-0732">Signal</keyword>
<organism evidence="5">
    <name type="scientific">Talaromyces marneffei PM1</name>
    <dbReference type="NCBI Taxonomy" id="1077442"/>
    <lineage>
        <taxon>Eukaryota</taxon>
        <taxon>Fungi</taxon>
        <taxon>Dikarya</taxon>
        <taxon>Ascomycota</taxon>
        <taxon>Pezizomycotina</taxon>
        <taxon>Eurotiomycetes</taxon>
        <taxon>Eurotiomycetidae</taxon>
        <taxon>Eurotiales</taxon>
        <taxon>Trichocomaceae</taxon>
        <taxon>Talaromyces</taxon>
        <taxon>Talaromyces sect. Talaromyces</taxon>
    </lineage>
</organism>
<dbReference type="Pfam" id="PF00026">
    <property type="entry name" value="Asp"/>
    <property type="match status" value="1"/>
</dbReference>
<dbReference type="GO" id="GO:0006508">
    <property type="term" value="P:proteolysis"/>
    <property type="evidence" value="ECO:0007669"/>
    <property type="project" value="UniProtKB-KW"/>
</dbReference>
<protein>
    <submittedName>
        <fullName evidence="5">Aspartic protease pep1</fullName>
    </submittedName>
</protein>
<feature type="chain" id="PRO_5001892313" evidence="3">
    <location>
        <begin position="20"/>
        <end position="391"/>
    </location>
</feature>
<dbReference type="EMBL" id="JPOX01000062">
    <property type="protein sequence ID" value="KFX41365.1"/>
    <property type="molecule type" value="Genomic_DNA"/>
</dbReference>
<evidence type="ECO:0000259" key="4">
    <source>
        <dbReference type="PROSITE" id="PS51767"/>
    </source>
</evidence>
<keyword evidence="2" id="KW-0378">Hydrolase</keyword>
<dbReference type="PANTHER" id="PTHR47966:SF2">
    <property type="entry name" value="ASPERGILLOPEPSIN-1-RELATED"/>
    <property type="match status" value="1"/>
</dbReference>
<dbReference type="Gene3D" id="2.40.70.10">
    <property type="entry name" value="Acid Proteases"/>
    <property type="match status" value="2"/>
</dbReference>
<dbReference type="GO" id="GO:0004190">
    <property type="term" value="F:aspartic-type endopeptidase activity"/>
    <property type="evidence" value="ECO:0007669"/>
    <property type="project" value="InterPro"/>
</dbReference>
<dbReference type="InterPro" id="IPR001461">
    <property type="entry name" value="Aspartic_peptidase_A1"/>
</dbReference>
<feature type="domain" description="Peptidase A1" evidence="4">
    <location>
        <begin position="86"/>
        <end position="388"/>
    </location>
</feature>
<dbReference type="HOGENOM" id="CLU_013253_0_1_1"/>
<dbReference type="InterPro" id="IPR021109">
    <property type="entry name" value="Peptidase_aspartic_dom_sf"/>
</dbReference>
<evidence type="ECO:0000313" key="5">
    <source>
        <dbReference type="EMBL" id="KFX41365.1"/>
    </source>
</evidence>
<dbReference type="AlphaFoldDB" id="A0A093UN57"/>
<dbReference type="SUPFAM" id="SSF50630">
    <property type="entry name" value="Acid proteases"/>
    <property type="match status" value="1"/>
</dbReference>